<organism evidence="11 12">
    <name type="scientific">Potamilus streckersoni</name>
    <dbReference type="NCBI Taxonomy" id="2493646"/>
    <lineage>
        <taxon>Eukaryota</taxon>
        <taxon>Metazoa</taxon>
        <taxon>Spiralia</taxon>
        <taxon>Lophotrochozoa</taxon>
        <taxon>Mollusca</taxon>
        <taxon>Bivalvia</taxon>
        <taxon>Autobranchia</taxon>
        <taxon>Heteroconchia</taxon>
        <taxon>Palaeoheterodonta</taxon>
        <taxon>Unionida</taxon>
        <taxon>Unionoidea</taxon>
        <taxon>Unionidae</taxon>
        <taxon>Ambleminae</taxon>
        <taxon>Lampsilini</taxon>
        <taxon>Potamilus</taxon>
    </lineage>
</organism>
<evidence type="ECO:0000256" key="7">
    <source>
        <dbReference type="ARBA" id="ARBA00049187"/>
    </source>
</evidence>
<feature type="domain" description="DUF547" evidence="9">
    <location>
        <begin position="274"/>
        <end position="387"/>
    </location>
</feature>
<sequence>MTGYGLEELGIRTENTIVSNEYLETRYPNIFVAGDVAGPYQFTHTAAHQGWYAAVNGLFGNFKKFRADYSVIPHCTFTDPEVARVGINENDAKQQGIAYEVTRYGIDDLDRAIADGKDHGFIKILTVPGKDRILGVTIVGEHGGDLLAEFVLAMKHGLGLNKILGTIHTYPTLSEANKYAAGEWKRAHVPHNLLNGLKNIIHSDAENKDQNTEAGKLSGSEFSHENWDKLLEKYVVPINDGTGTQFDYRRIQYDKILFNQYLQKLSKVNKVDFDAWGKNYQLAFLINAYNAWTVELIIRKDDLPKSIKDLGSLFKTPWQNKFVPLLGETRSLDNIEHDLIRGSGRYNEPRIHFAVNCASIGCPALLNEAYDGKKIDSQLDKATRSFLRDRTRNGMRQNYLEISPIFDWYEEDFKMNGSSLTVFLGKYADELGMTKAQAADLKAGKIKIRYTEYDWDLNIVK</sequence>
<evidence type="ECO:0000259" key="8">
    <source>
        <dbReference type="Pfam" id="PF02852"/>
    </source>
</evidence>
<dbReference type="GO" id="GO:0004148">
    <property type="term" value="F:dihydrolipoyl dehydrogenase (NADH) activity"/>
    <property type="evidence" value="ECO:0007669"/>
    <property type="project" value="UniProtKB-EC"/>
</dbReference>
<keyword evidence="4" id="KW-0274">FAD</keyword>
<evidence type="ECO:0000256" key="1">
    <source>
        <dbReference type="ARBA" id="ARBA00001974"/>
    </source>
</evidence>
<reference evidence="11" key="3">
    <citation type="submission" date="2023-05" db="EMBL/GenBank/DDBJ databases">
        <authorList>
            <person name="Smith C.H."/>
        </authorList>
    </citation>
    <scope>NUCLEOTIDE SEQUENCE</scope>
    <source>
        <strain evidence="11">CHS0354</strain>
        <tissue evidence="11">Mantle</tissue>
    </source>
</reference>
<evidence type="ECO:0000313" key="11">
    <source>
        <dbReference type="EMBL" id="KAK3604237.1"/>
    </source>
</evidence>
<comment type="catalytic activity">
    <reaction evidence="7">
        <text>N(6)-[(R)-dihydrolipoyl]-L-lysyl-[protein] + NAD(+) = N(6)-[(R)-lipoyl]-L-lysyl-[protein] + NADH + H(+)</text>
        <dbReference type="Rhea" id="RHEA:15045"/>
        <dbReference type="Rhea" id="RHEA-COMP:10474"/>
        <dbReference type="Rhea" id="RHEA-COMP:10475"/>
        <dbReference type="ChEBI" id="CHEBI:15378"/>
        <dbReference type="ChEBI" id="CHEBI:57540"/>
        <dbReference type="ChEBI" id="CHEBI:57945"/>
        <dbReference type="ChEBI" id="CHEBI:83099"/>
        <dbReference type="ChEBI" id="CHEBI:83100"/>
        <dbReference type="EC" id="1.8.1.4"/>
    </reaction>
</comment>
<dbReference type="EMBL" id="JAEAOA010000186">
    <property type="protein sequence ID" value="KAK3604237.1"/>
    <property type="molecule type" value="Genomic_DNA"/>
</dbReference>
<dbReference type="InterPro" id="IPR004099">
    <property type="entry name" value="Pyr_nucl-diS_OxRdtase_dimer"/>
</dbReference>
<protein>
    <recommendedName>
        <fullName evidence="6">Dihydrolipoamide dehydrogenase</fullName>
    </recommendedName>
</protein>
<comment type="similarity">
    <text evidence="2">Belongs to the class-I pyridine nucleotide-disulfide oxidoreductase family.</text>
</comment>
<keyword evidence="5" id="KW-0560">Oxidoreductase</keyword>
<evidence type="ECO:0000259" key="9">
    <source>
        <dbReference type="Pfam" id="PF04784"/>
    </source>
</evidence>
<dbReference type="InterPro" id="IPR023753">
    <property type="entry name" value="FAD/NAD-binding_dom"/>
</dbReference>
<dbReference type="Pfam" id="PF04784">
    <property type="entry name" value="DUF547"/>
    <property type="match status" value="1"/>
</dbReference>
<dbReference type="InterPro" id="IPR016156">
    <property type="entry name" value="FAD/NAD-linked_Rdtase_dimer_sf"/>
</dbReference>
<dbReference type="Pfam" id="PF02852">
    <property type="entry name" value="Pyr_redox_dim"/>
    <property type="match status" value="1"/>
</dbReference>
<dbReference type="GO" id="GO:0050660">
    <property type="term" value="F:flavin adenine dinucleotide binding"/>
    <property type="evidence" value="ECO:0007669"/>
    <property type="project" value="TreeGrafter"/>
</dbReference>
<dbReference type="Proteomes" id="UP001195483">
    <property type="component" value="Unassembled WGS sequence"/>
</dbReference>
<accession>A0AAE0T5R1</accession>
<proteinExistence type="inferred from homology"/>
<name>A0AAE0T5R1_9BIVA</name>
<reference evidence="11" key="2">
    <citation type="journal article" date="2021" name="Genome Biol. Evol.">
        <title>Developing a high-quality reference genome for a parasitic bivalve with doubly uniparental inheritance (Bivalvia: Unionida).</title>
        <authorList>
            <person name="Smith C.H."/>
        </authorList>
    </citation>
    <scope>NUCLEOTIDE SEQUENCE</scope>
    <source>
        <strain evidence="11">CHS0354</strain>
        <tissue evidence="11">Mantle</tissue>
    </source>
</reference>
<keyword evidence="12" id="KW-1185">Reference proteome</keyword>
<dbReference type="PANTHER" id="PTHR43014">
    <property type="entry name" value="MERCURIC REDUCTASE"/>
    <property type="match status" value="1"/>
</dbReference>
<comment type="caution">
    <text evidence="11">The sequence shown here is derived from an EMBL/GenBank/DDBJ whole genome shotgun (WGS) entry which is preliminary data.</text>
</comment>
<dbReference type="PANTHER" id="PTHR43014:SF2">
    <property type="entry name" value="MERCURIC REDUCTASE"/>
    <property type="match status" value="1"/>
</dbReference>
<comment type="cofactor">
    <cofactor evidence="1">
        <name>FAD</name>
        <dbReference type="ChEBI" id="CHEBI:57692"/>
    </cofactor>
</comment>
<evidence type="ECO:0000256" key="6">
    <source>
        <dbReference type="ARBA" id="ARBA00031281"/>
    </source>
</evidence>
<feature type="domain" description="Pyridine nucleotide-disulphide oxidoreductase dimerisation" evidence="8">
    <location>
        <begin position="72"/>
        <end position="180"/>
    </location>
</feature>
<dbReference type="InterPro" id="IPR036188">
    <property type="entry name" value="FAD/NAD-bd_sf"/>
</dbReference>
<keyword evidence="3" id="KW-0285">Flavoprotein</keyword>
<dbReference type="Gene3D" id="3.50.50.60">
    <property type="entry name" value="FAD/NAD(P)-binding domain"/>
    <property type="match status" value="1"/>
</dbReference>
<feature type="domain" description="FAD/NAD(P)-binding" evidence="10">
    <location>
        <begin position="6"/>
        <end position="50"/>
    </location>
</feature>
<gene>
    <name evidence="11" type="ORF">CHS0354_002045</name>
</gene>
<dbReference type="PRINTS" id="PR00411">
    <property type="entry name" value="PNDRDTASEI"/>
</dbReference>
<evidence type="ECO:0000256" key="5">
    <source>
        <dbReference type="ARBA" id="ARBA00023002"/>
    </source>
</evidence>
<dbReference type="SUPFAM" id="SSF55424">
    <property type="entry name" value="FAD/NAD-linked reductases, dimerisation (C-terminal) domain"/>
    <property type="match status" value="1"/>
</dbReference>
<evidence type="ECO:0000256" key="2">
    <source>
        <dbReference type="ARBA" id="ARBA00007532"/>
    </source>
</evidence>
<dbReference type="AlphaFoldDB" id="A0AAE0T5R1"/>
<dbReference type="GO" id="GO:0003955">
    <property type="term" value="F:NAD(P)H dehydrogenase (quinone) activity"/>
    <property type="evidence" value="ECO:0007669"/>
    <property type="project" value="TreeGrafter"/>
</dbReference>
<evidence type="ECO:0000256" key="4">
    <source>
        <dbReference type="ARBA" id="ARBA00022827"/>
    </source>
</evidence>
<reference evidence="11" key="1">
    <citation type="journal article" date="2021" name="Genome Biol. Evol.">
        <title>A High-Quality Reference Genome for a Parasitic Bivalve with Doubly Uniparental Inheritance (Bivalvia: Unionida).</title>
        <authorList>
            <person name="Smith C.H."/>
        </authorList>
    </citation>
    <scope>NUCLEOTIDE SEQUENCE</scope>
    <source>
        <strain evidence="11">CHS0354</strain>
    </source>
</reference>
<evidence type="ECO:0000313" key="12">
    <source>
        <dbReference type="Proteomes" id="UP001195483"/>
    </source>
</evidence>
<evidence type="ECO:0000256" key="3">
    <source>
        <dbReference type="ARBA" id="ARBA00022630"/>
    </source>
</evidence>
<dbReference type="Gene3D" id="3.30.390.30">
    <property type="match status" value="1"/>
</dbReference>
<dbReference type="InterPro" id="IPR006869">
    <property type="entry name" value="DUF547"/>
</dbReference>
<dbReference type="FunFam" id="3.30.390.30:FF:000001">
    <property type="entry name" value="Dihydrolipoyl dehydrogenase"/>
    <property type="match status" value="1"/>
</dbReference>
<dbReference type="Pfam" id="PF07992">
    <property type="entry name" value="Pyr_redox_2"/>
    <property type="match status" value="1"/>
</dbReference>
<dbReference type="SUPFAM" id="SSF51905">
    <property type="entry name" value="FAD/NAD(P)-binding domain"/>
    <property type="match status" value="1"/>
</dbReference>
<evidence type="ECO:0000259" key="10">
    <source>
        <dbReference type="Pfam" id="PF07992"/>
    </source>
</evidence>